<protein>
    <submittedName>
        <fullName evidence="2">Fimbrial protein</fullName>
    </submittedName>
</protein>
<dbReference type="GO" id="GO:0009289">
    <property type="term" value="C:pilus"/>
    <property type="evidence" value="ECO:0007669"/>
    <property type="project" value="InterPro"/>
</dbReference>
<proteinExistence type="predicted"/>
<dbReference type="Pfam" id="PF00419">
    <property type="entry name" value="Fimbrial"/>
    <property type="match status" value="1"/>
</dbReference>
<feature type="domain" description="Fimbrial-type adhesion" evidence="1">
    <location>
        <begin position="52"/>
        <end position="184"/>
    </location>
</feature>
<dbReference type="GO" id="GO:0043709">
    <property type="term" value="P:cell adhesion involved in single-species biofilm formation"/>
    <property type="evidence" value="ECO:0007669"/>
    <property type="project" value="TreeGrafter"/>
</dbReference>
<evidence type="ECO:0000313" key="2">
    <source>
        <dbReference type="EMBL" id="QWQ20288.2"/>
    </source>
</evidence>
<dbReference type="InterPro" id="IPR050263">
    <property type="entry name" value="Bact_Fimbrial_Adh_Pro"/>
</dbReference>
<name>A0AAJ4NI71_PRORE</name>
<dbReference type="SUPFAM" id="SSF49401">
    <property type="entry name" value="Bacterial adhesins"/>
    <property type="match status" value="1"/>
</dbReference>
<evidence type="ECO:0000313" key="3">
    <source>
        <dbReference type="Proteomes" id="UP000682358"/>
    </source>
</evidence>
<dbReference type="AlphaFoldDB" id="A0AAJ4NI71"/>
<dbReference type="EMBL" id="CP076405">
    <property type="protein sequence ID" value="QWQ20288.2"/>
    <property type="molecule type" value="Genomic_DNA"/>
</dbReference>
<reference evidence="2" key="1">
    <citation type="submission" date="2021-06" db="EMBL/GenBank/DDBJ databases">
        <title>Emergence of genetically related NDM-1-producing Providencia rettgeri strains in Argentina.</title>
        <authorList>
            <person name="Pasteran F."/>
            <person name="Meo A."/>
            <person name="Gomez S."/>
            <person name="Derdoy L."/>
            <person name="Albronoz E."/>
            <person name="Faccone D."/>
            <person name="Guerriero L."/>
            <person name="Archuby D."/>
            <person name="Tarzia A."/>
            <person name="Lopez M."/>
            <person name="Corso A."/>
        </authorList>
    </citation>
    <scope>NUCLEOTIDE SEQUENCE</scope>
    <source>
        <strain evidence="2">PreM15628</strain>
    </source>
</reference>
<dbReference type="InterPro" id="IPR000259">
    <property type="entry name" value="Adhesion_dom_fimbrial"/>
</dbReference>
<dbReference type="PANTHER" id="PTHR33420:SF33">
    <property type="entry name" value="MINOR FIMBRIAL SUBUNIT"/>
    <property type="match status" value="1"/>
</dbReference>
<dbReference type="InterPro" id="IPR008966">
    <property type="entry name" value="Adhesion_dom_sf"/>
</dbReference>
<sequence length="207" mass="22620">MSDLNKQRYLLASCLAGIFFTSVSYAGLPDSRISLSGSTRATITPGMITVPIKGVVLAPPPCKINGGNIIKVNFDEIMSTRIDGNAYAKSINYNIDCEKRPTSQMKMTLVGIPASFDSGAIETDIQGLGIAFRYNGSKLRLNQEIKFVYPNAPQFEAIPVRDLSTTLTKGGVFHAGVTIKLDYQWGENNEKNNEKTSSDNEFVSYTC</sequence>
<dbReference type="PANTHER" id="PTHR33420">
    <property type="entry name" value="FIMBRIAL SUBUNIT ELFA-RELATED"/>
    <property type="match status" value="1"/>
</dbReference>
<dbReference type="InterPro" id="IPR036937">
    <property type="entry name" value="Adhesion_dom_fimbrial_sf"/>
</dbReference>
<organism evidence="2 3">
    <name type="scientific">Providencia rettgeri</name>
    <dbReference type="NCBI Taxonomy" id="587"/>
    <lineage>
        <taxon>Bacteria</taxon>
        <taxon>Pseudomonadati</taxon>
        <taxon>Pseudomonadota</taxon>
        <taxon>Gammaproteobacteria</taxon>
        <taxon>Enterobacterales</taxon>
        <taxon>Morganellaceae</taxon>
        <taxon>Providencia</taxon>
    </lineage>
</organism>
<dbReference type="Gene3D" id="2.60.40.1090">
    <property type="entry name" value="Fimbrial-type adhesion domain"/>
    <property type="match status" value="1"/>
</dbReference>
<gene>
    <name evidence="2" type="ORF">KOF27_17075</name>
</gene>
<dbReference type="Proteomes" id="UP000682358">
    <property type="component" value="Chromosome"/>
</dbReference>
<evidence type="ECO:0000259" key="1">
    <source>
        <dbReference type="Pfam" id="PF00419"/>
    </source>
</evidence>
<accession>A0AAJ4NI71</accession>